<feature type="region of interest" description="Disordered" evidence="1">
    <location>
        <begin position="160"/>
        <end position="183"/>
    </location>
</feature>
<feature type="compositionally biased region" description="Pro residues" evidence="1">
    <location>
        <begin position="1"/>
        <end position="10"/>
    </location>
</feature>
<keyword evidence="3" id="KW-1185">Reference proteome</keyword>
<proteinExistence type="predicted"/>
<protein>
    <recommendedName>
        <fullName evidence="4">Ricin B lectin domain-containing protein</fullName>
    </recommendedName>
</protein>
<evidence type="ECO:0008006" key="4">
    <source>
        <dbReference type="Google" id="ProtNLM"/>
    </source>
</evidence>
<evidence type="ECO:0000313" key="2">
    <source>
        <dbReference type="EMBL" id="MFC6081692.1"/>
    </source>
</evidence>
<dbReference type="InterPro" id="IPR037460">
    <property type="entry name" value="SEST-like"/>
</dbReference>
<comment type="caution">
    <text evidence="2">The sequence shown here is derived from an EMBL/GenBank/DDBJ whole genome shotgun (WGS) entry which is preliminary data.</text>
</comment>
<dbReference type="CDD" id="cd00161">
    <property type="entry name" value="beta-trefoil_Ricin-like"/>
    <property type="match status" value="1"/>
</dbReference>
<dbReference type="PANTHER" id="PTHR37981:SF1">
    <property type="entry name" value="SGNH HYDROLASE-TYPE ESTERASE DOMAIN-CONTAINING PROTEIN"/>
    <property type="match status" value="1"/>
</dbReference>
<dbReference type="EMBL" id="JBHSRF010000011">
    <property type="protein sequence ID" value="MFC6081692.1"/>
    <property type="molecule type" value="Genomic_DNA"/>
</dbReference>
<feature type="region of interest" description="Disordered" evidence="1">
    <location>
        <begin position="1"/>
        <end position="29"/>
    </location>
</feature>
<reference evidence="3" key="1">
    <citation type="journal article" date="2019" name="Int. J. Syst. Evol. Microbiol.">
        <title>The Global Catalogue of Microorganisms (GCM) 10K type strain sequencing project: providing services to taxonomists for standard genome sequencing and annotation.</title>
        <authorList>
            <consortium name="The Broad Institute Genomics Platform"/>
            <consortium name="The Broad Institute Genome Sequencing Center for Infectious Disease"/>
            <person name="Wu L."/>
            <person name="Ma J."/>
        </authorList>
    </citation>
    <scope>NUCLEOTIDE SEQUENCE [LARGE SCALE GENOMIC DNA]</scope>
    <source>
        <strain evidence="3">JCM 30346</strain>
    </source>
</reference>
<name>A0ABW1NG41_9ACTN</name>
<accession>A0ABW1NG41</accession>
<dbReference type="InterPro" id="IPR036514">
    <property type="entry name" value="SGNH_hydro_sf"/>
</dbReference>
<dbReference type="InterPro" id="IPR035992">
    <property type="entry name" value="Ricin_B-like_lectins"/>
</dbReference>
<organism evidence="2 3">
    <name type="scientific">Sphaerisporangium aureirubrum</name>
    <dbReference type="NCBI Taxonomy" id="1544736"/>
    <lineage>
        <taxon>Bacteria</taxon>
        <taxon>Bacillati</taxon>
        <taxon>Actinomycetota</taxon>
        <taxon>Actinomycetes</taxon>
        <taxon>Streptosporangiales</taxon>
        <taxon>Streptosporangiaceae</taxon>
        <taxon>Sphaerisporangium</taxon>
    </lineage>
</organism>
<dbReference type="SUPFAM" id="SSF50370">
    <property type="entry name" value="Ricin B-like lectins"/>
    <property type="match status" value="1"/>
</dbReference>
<sequence length="663" mass="69830">MSSTTPPDPLQPSGAEPRPAANGTPRPARRRIATLATVLALAAGALVALPGLPGTPPALAATPQCPPEGCGNPGDPDDPPQLPNPDARTTRVMSLGDSYAAGQGAPNLDPDAYPRRKWVDDACYRSELSGIRQVLKQLRTTSPYGDDFTHYDYTCSGAAVESSPDGDGGILTPQRSAGTAGKDSQIDQANAEAGDRIIDVLTIGAGGNDTGFVPIIEACAQPFNNCGIEQIASDHAQWRADLRGKLDRLITAIQGDADGNGKTLRARVRDVYWATYPDMTKTVTGAYCYEGGGLPYEFIDGLETRWISTAVIGGLNDAIRAAVTRANADDGRPGPRWHVVEQESWSGHAWCDPADRKYVNNVDESQAKQDNIWGAAHPNEAGYRSLAAAYLRELSYLNRPYPAADRFSVLLPRHTGAPAVVAGASRQPGAEVRQGPSSLAAAPHAAWRAARLRSYGRFALVSALNGLCVTTTGTGAAAVTQPCAEATGQRFDLKPEPAGTWVAVAYGARDCLGVRDGAGAADAPYTVSPCTFAAHQSFTFRDAYSQLSRYNNQAGDHHTETATPGVGWTPEGVLGLLPVNAQAGTLPLTSCRIGSDHFTSTDPGCEGHEVVRLLGHIHTAQPSGTASVALYRCVVHGGGDHFDSTDPACEGRHVDGRLGYLPV</sequence>
<gene>
    <name evidence="2" type="ORF">ACFP1K_11025</name>
</gene>
<evidence type="ECO:0000256" key="1">
    <source>
        <dbReference type="SAM" id="MobiDB-lite"/>
    </source>
</evidence>
<dbReference type="PANTHER" id="PTHR37981">
    <property type="entry name" value="LIPASE 2"/>
    <property type="match status" value="1"/>
</dbReference>
<feature type="region of interest" description="Disordered" evidence="1">
    <location>
        <begin position="58"/>
        <end position="88"/>
    </location>
</feature>
<dbReference type="RefSeq" id="WP_380750128.1">
    <property type="nucleotide sequence ID" value="NZ_JBHSRF010000011.1"/>
</dbReference>
<dbReference type="Proteomes" id="UP001596137">
    <property type="component" value="Unassembled WGS sequence"/>
</dbReference>
<dbReference type="SUPFAM" id="SSF52266">
    <property type="entry name" value="SGNH hydrolase"/>
    <property type="match status" value="1"/>
</dbReference>
<dbReference type="Gene3D" id="3.40.50.1110">
    <property type="entry name" value="SGNH hydrolase"/>
    <property type="match status" value="1"/>
</dbReference>
<feature type="compositionally biased region" description="Low complexity" evidence="1">
    <location>
        <begin position="58"/>
        <end position="74"/>
    </location>
</feature>
<dbReference type="Gene3D" id="2.80.10.50">
    <property type="match status" value="1"/>
</dbReference>
<evidence type="ECO:0000313" key="3">
    <source>
        <dbReference type="Proteomes" id="UP001596137"/>
    </source>
</evidence>